<dbReference type="InterPro" id="IPR026268">
    <property type="entry name" value="RseC"/>
</dbReference>
<keyword evidence="1" id="KW-0472">Membrane</keyword>
<evidence type="ECO:0000313" key="3">
    <source>
        <dbReference type="Proteomes" id="UP000603545"/>
    </source>
</evidence>
<keyword evidence="1" id="KW-1133">Transmembrane helix</keyword>
<protein>
    <submittedName>
        <fullName evidence="2">SoxR reducing system RseC family protein</fullName>
    </submittedName>
</protein>
<dbReference type="PANTHER" id="PTHR35867:SF1">
    <property type="entry name" value="PROTEIN RSEC"/>
    <property type="match status" value="1"/>
</dbReference>
<dbReference type="AlphaFoldDB" id="A0A8J6TBL9"/>
<evidence type="ECO:0000313" key="2">
    <source>
        <dbReference type="EMBL" id="MBC8199198.1"/>
    </source>
</evidence>
<gene>
    <name evidence="2" type="ORF">H8E80_04010</name>
</gene>
<sequence>MATEEGIVIKINSSTAWVKCTRSAACESCSAKGFCHTMGGGDDDVEVEAINAVGAKVDDRVTISFETSSLLKVSFLVYMIPVLFLVLGVVIGDKIAPIFNYDQSIFSMLAGFLFLFASFFVVKAKGKDLSKKDAYKPKIIRILK</sequence>
<dbReference type="EMBL" id="JACNLL010000038">
    <property type="protein sequence ID" value="MBC8199198.1"/>
    <property type="molecule type" value="Genomic_DNA"/>
</dbReference>
<organism evidence="2 3">
    <name type="scientific">Candidatus Desulfaltia bathyphila</name>
    <dbReference type="NCBI Taxonomy" id="2841697"/>
    <lineage>
        <taxon>Bacteria</taxon>
        <taxon>Pseudomonadati</taxon>
        <taxon>Thermodesulfobacteriota</taxon>
        <taxon>Desulfobacteria</taxon>
        <taxon>Desulfobacterales</taxon>
        <taxon>Desulfobacterales incertae sedis</taxon>
        <taxon>Candidatus Desulfaltia</taxon>
    </lineage>
</organism>
<comment type="caution">
    <text evidence="2">The sequence shown here is derived from an EMBL/GenBank/DDBJ whole genome shotgun (WGS) entry which is preliminary data.</text>
</comment>
<reference evidence="2 3" key="1">
    <citation type="submission" date="2020-08" db="EMBL/GenBank/DDBJ databases">
        <title>Bridging the membrane lipid divide: bacteria of the FCB group superphylum have the potential to synthesize archaeal ether lipids.</title>
        <authorList>
            <person name="Villanueva L."/>
            <person name="Von Meijenfeldt F.A.B."/>
            <person name="Westbye A.B."/>
            <person name="Yadav S."/>
            <person name="Hopmans E.C."/>
            <person name="Dutilh B.E."/>
            <person name="Sinninghe Damste J.S."/>
        </authorList>
    </citation>
    <scope>NUCLEOTIDE SEQUENCE [LARGE SCALE GENOMIC DNA]</scope>
    <source>
        <strain evidence="2">NIOZ-UU82</strain>
    </source>
</reference>
<dbReference type="InterPro" id="IPR007359">
    <property type="entry name" value="SigmaE_reg_RseC_MucC"/>
</dbReference>
<dbReference type="Proteomes" id="UP000603545">
    <property type="component" value="Unassembled WGS sequence"/>
</dbReference>
<proteinExistence type="predicted"/>
<dbReference type="PIRSF" id="PIRSF004923">
    <property type="entry name" value="RseC"/>
    <property type="match status" value="1"/>
</dbReference>
<feature type="transmembrane region" description="Helical" evidence="1">
    <location>
        <begin position="104"/>
        <end position="122"/>
    </location>
</feature>
<name>A0A8J6TBL9_9BACT</name>
<evidence type="ECO:0000256" key="1">
    <source>
        <dbReference type="SAM" id="Phobius"/>
    </source>
</evidence>
<dbReference type="Pfam" id="PF04246">
    <property type="entry name" value="RseC_MucC"/>
    <property type="match status" value="1"/>
</dbReference>
<dbReference type="PANTHER" id="PTHR35867">
    <property type="entry name" value="PROTEIN RSEC"/>
    <property type="match status" value="1"/>
</dbReference>
<accession>A0A8J6TBL9</accession>
<feature type="transmembrane region" description="Helical" evidence="1">
    <location>
        <begin position="70"/>
        <end position="92"/>
    </location>
</feature>
<keyword evidence="1" id="KW-0812">Transmembrane</keyword>